<evidence type="ECO:0000313" key="8">
    <source>
        <dbReference type="EMBL" id="KAF5866573.1"/>
    </source>
</evidence>
<accession>A0A8H6ABW5</accession>
<protein>
    <recommendedName>
        <fullName evidence="7">Integral membrane bound transporter domain-containing protein</fullName>
    </recommendedName>
</protein>
<dbReference type="InterPro" id="IPR052430">
    <property type="entry name" value="IVT-Associated"/>
</dbReference>
<evidence type="ECO:0000256" key="6">
    <source>
        <dbReference type="SAM" id="Phobius"/>
    </source>
</evidence>
<evidence type="ECO:0000313" key="9">
    <source>
        <dbReference type="Proteomes" id="UP000541154"/>
    </source>
</evidence>
<feature type="transmembrane region" description="Helical" evidence="6">
    <location>
        <begin position="224"/>
        <end position="242"/>
    </location>
</feature>
<dbReference type="InterPro" id="IPR049453">
    <property type="entry name" value="Memb_transporter_dom"/>
</dbReference>
<sequence length="1021" mass="113492">MSSANFEASFPFADAGQNPHTQPDVSRTGRRSRNGGEQEPFLNEPISVGQITTQSPVSAFWHQTRQFLTSDDGVGVFKCSLAYLLGSLATLVPAVAALLGSQGGKHIVATITVYFHPARSRGSMYKALVYALVSFLYAAFISLTSMYVTIFFQRRRMIELGHTLVLILFVGVGFGFIGWTKQKMGDSLVNVACSLASLTSIIVLTKEGAVQRGDVSLGKVSQVLAMLLMGIGVTMTVSFFVLPVSAAKRLRSNLGILAASTAIMQSVITESFIQRTERDMQGREFVSASADLQKAHKQLEKFLWETKLEHYVEGREKEYIFEAQLVRWARDITHTLGALHSSARLGWETLRHPKFANHYPGSLAESPISSPRSRSRDEQPPADGHLLLDVRLSEENASDIGQTAHSPQVIDNCLVPDSIRVTEMFDDFTRQLGPSMRSLVLVLATILKELPARLVSGEQTVDASLHTTLIHAIEDYRKAQVEAFASLHRDRVNLRVYNAKDDACFNEVSAICTYFSHSLLKFGEQLKGLLAIVEDLQSAATLSRKRSWEWVLFWRQGRVRGHDGEPVHTDETRFAVKVGTGAVLYALPSFLSFTRPFYLYWKGEWGLISYMLVCSMTIGASNTTGYARFLGTLIGALCSIGVCLVRGQGPLGRFIMLTYNLSVLYAYSLSQRDAGTGPNEVTREDLDITKITLHRVGAVLSGCIWGVIITRGIWPTSARKKLKTTLRLVWLRLARIWALSPLEQRLRHPGTAALYMPPQEQLKMEDLLSDLESLRVSARYEFELNAPFPDAAYARIIQHTRSIVDALHAFDLQLLSVAHPSEREISILQRTSRERNELSTHINHLPQLIASSITSARPVDHINVGKVKLARDQLLASIFMRQEEDDMLESILDDGYSLLYAYVLVNDQIMNEMTDILADIGRISMDMNESNQPWFRGPSETPEGFSGDNVASLPTNLLLARWVSNGSRGSNYGRCGVQLAALIGFSRRIVVANGNETELKSYGATHVVDRHGLSYEIIARI</sequence>
<feature type="transmembrane region" description="Helical" evidence="6">
    <location>
        <begin position="187"/>
        <end position="204"/>
    </location>
</feature>
<dbReference type="PANTHER" id="PTHR47804">
    <property type="entry name" value="60S RIBOSOMAL PROTEIN L19"/>
    <property type="match status" value="1"/>
</dbReference>
<evidence type="ECO:0000259" key="7">
    <source>
        <dbReference type="Pfam" id="PF13515"/>
    </source>
</evidence>
<evidence type="ECO:0000256" key="3">
    <source>
        <dbReference type="ARBA" id="ARBA00022989"/>
    </source>
</evidence>
<evidence type="ECO:0000256" key="5">
    <source>
        <dbReference type="SAM" id="MobiDB-lite"/>
    </source>
</evidence>
<comment type="subcellular location">
    <subcellularLocation>
        <location evidence="1">Membrane</location>
        <topology evidence="1">Multi-pass membrane protein</topology>
    </subcellularLocation>
</comment>
<name>A0A8H6ABW5_PETAA</name>
<dbReference type="EMBL" id="SPNV01000007">
    <property type="protein sequence ID" value="KAF5866573.1"/>
    <property type="molecule type" value="Genomic_DNA"/>
</dbReference>
<evidence type="ECO:0000256" key="2">
    <source>
        <dbReference type="ARBA" id="ARBA00022692"/>
    </source>
</evidence>
<feature type="region of interest" description="Disordered" evidence="5">
    <location>
        <begin position="361"/>
        <end position="383"/>
    </location>
</feature>
<comment type="caution">
    <text evidence="8">The sequence shown here is derived from an EMBL/GenBank/DDBJ whole genome shotgun (WGS) entry which is preliminary data.</text>
</comment>
<reference evidence="8 9" key="1">
    <citation type="submission" date="2019-04" db="EMBL/GenBank/DDBJ databases">
        <title>Aspergillus burnettii sp. nov., novel species from soil in southeast Queensland.</title>
        <authorList>
            <person name="Gilchrist C.L.M."/>
            <person name="Pitt J.I."/>
            <person name="Lange L."/>
            <person name="Lacey H.J."/>
            <person name="Vuong D."/>
            <person name="Midgley D.J."/>
            <person name="Greenfield P."/>
            <person name="Bradbury M."/>
            <person name="Lacey E."/>
            <person name="Busk P.K."/>
            <person name="Pilgaard B."/>
            <person name="Chooi Y.H."/>
            <person name="Piggott A.M."/>
        </authorList>
    </citation>
    <scope>NUCLEOTIDE SEQUENCE [LARGE SCALE GENOMIC DNA]</scope>
    <source>
        <strain evidence="8 9">FRR 5400</strain>
    </source>
</reference>
<dbReference type="PANTHER" id="PTHR47804:SF1">
    <property type="entry name" value="DUF2421 DOMAIN-CONTAINING PROTEIN"/>
    <property type="match status" value="1"/>
</dbReference>
<feature type="transmembrane region" description="Helical" evidence="6">
    <location>
        <begin position="127"/>
        <end position="148"/>
    </location>
</feature>
<dbReference type="Proteomes" id="UP000541154">
    <property type="component" value="Unassembled WGS sequence"/>
</dbReference>
<dbReference type="Pfam" id="PF13515">
    <property type="entry name" value="FUSC_2"/>
    <property type="match status" value="1"/>
</dbReference>
<proteinExistence type="predicted"/>
<dbReference type="AlphaFoldDB" id="A0A8H6ABW5"/>
<evidence type="ECO:0000256" key="1">
    <source>
        <dbReference type="ARBA" id="ARBA00004141"/>
    </source>
</evidence>
<feature type="transmembrane region" description="Helical" evidence="6">
    <location>
        <begin position="254"/>
        <end position="273"/>
    </location>
</feature>
<dbReference type="GO" id="GO:0016020">
    <property type="term" value="C:membrane"/>
    <property type="evidence" value="ECO:0007669"/>
    <property type="project" value="UniProtKB-SubCell"/>
</dbReference>
<organism evidence="8 9">
    <name type="scientific">Petromyces alliaceus</name>
    <name type="common">Aspergillus alliaceus</name>
    <dbReference type="NCBI Taxonomy" id="209559"/>
    <lineage>
        <taxon>Eukaryota</taxon>
        <taxon>Fungi</taxon>
        <taxon>Dikarya</taxon>
        <taxon>Ascomycota</taxon>
        <taxon>Pezizomycotina</taxon>
        <taxon>Eurotiomycetes</taxon>
        <taxon>Eurotiomycetidae</taxon>
        <taxon>Eurotiales</taxon>
        <taxon>Aspergillaceae</taxon>
        <taxon>Aspergillus</taxon>
        <taxon>Aspergillus subgen. Circumdati</taxon>
    </lineage>
</organism>
<gene>
    <name evidence="8" type="ORF">ETB97_011458</name>
</gene>
<keyword evidence="4 6" id="KW-0472">Membrane</keyword>
<keyword evidence="2 6" id="KW-0812">Transmembrane</keyword>
<feature type="region of interest" description="Disordered" evidence="5">
    <location>
        <begin position="1"/>
        <end position="45"/>
    </location>
</feature>
<keyword evidence="9" id="KW-1185">Reference proteome</keyword>
<evidence type="ECO:0000256" key="4">
    <source>
        <dbReference type="ARBA" id="ARBA00023136"/>
    </source>
</evidence>
<feature type="transmembrane region" description="Helical" evidence="6">
    <location>
        <begin position="160"/>
        <end position="180"/>
    </location>
</feature>
<feature type="domain" description="Integral membrane bound transporter" evidence="7">
    <location>
        <begin position="592"/>
        <end position="646"/>
    </location>
</feature>
<feature type="transmembrane region" description="Helical" evidence="6">
    <location>
        <begin position="81"/>
        <end position="99"/>
    </location>
</feature>
<keyword evidence="3 6" id="KW-1133">Transmembrane helix</keyword>